<feature type="repeat" description="WD" evidence="3">
    <location>
        <begin position="1083"/>
        <end position="1124"/>
    </location>
</feature>
<dbReference type="PROSITE" id="PS50294">
    <property type="entry name" value="WD_REPEATS_REGION"/>
    <property type="match status" value="1"/>
</dbReference>
<sequence length="1564" mass="166482">MTDGPALDGARAVLIGTGTFAAESTLSPLPSVDATLDDLRHALHEVCGLPTERITRVPAGAASAEIVTAVEQAVDGATGPVLLHYAGHGLLGPGDELYLATCLSSSDRSVADAVPYRTLRDLLGEASQGSLVVLDCCFSGRARVPRGDGAFGRPLASARPRGSFLLTSASQYELSFAPKGERYTLFSGRLLRLLTEGDPAGPLWLTADRLHAALEREFADDTRVRPARQSDGTLGGLVLARNRAYQAPHTIAAAEPPADVPCPYPGLAAFRAEDSAHFFGRDDLVQRLLEAVGSHPAAEDGTGGTTAGPDDGDDGGSAGPVVVVGASGAGKSSLLRAGLLAGLERRQAAGDDTAPWPALLVPAPGPHPMHLLAKGWARVTGRETHDVRTQLEAGVFPPPLGGRPACRLLVVDQFEELFTHCHDTGERAAFVATLAGGGPGPRPRVVLGLRADHYGSCLAHPELERALKHGQVIVPPMRERDLRAAIEQPAAAAGLTLDRGLADRLLNDLSESGPGDDDTGALPFLAHALRETWLRRSGARLTLTGYQATGGIRRSVATTGEDLYRALDDDGRRTLRELLLRMVHLPPEGTGTSVVIRHPAPLTGLLDGLPPGAREIRDRLADARLITVGHDSAQIAHEALLRAWPRLREWIGQDAAALLLRQQLRTAADEWHTAGRDSAFLLRGSRLQAALQLRRSDGLGLPGERESAFLAASEEAAESARRGARRRVRLLQSAVVALVVLLVASVTSAVVAVRQADTAREQRTSAQRQRELATYRALLAEAQNLRDTDARSSLELGLAAHALRPSGESRRVIFETLHESPFRGRTLLPSRGRDAVLAPDGRTLALLGDKGAATLWDVAPGSARRSPLARLNCARSARETFSFGGPGGRILAARCTDDDRVTLWDLEDLRTGTAPRRLATLDAGAASLPGSLDALALSGDGRTLAATGWWDEKNAEAAARSGATLVLWDVSDPGRPRRLSVTKGVYEADSVAFAPGGRTLATASDFVRSRSGRLDVGDNYTVSGVRTWDVSNPRHPRRGGRVIGSNGLLRFSPDGKVLATVDGRAARLIDLSEPLDPVRLAEWPLYTDEVKGFAFSRDGTRLAAAGADGTVGVWDVHDRRSPRQQDRLVGHKSVRTKIDSGVDVDALAFGPDGRTLVSVNTFAAEQTEVIHWKLGSAQKAHVVGKLPNDGSTSRLALTPDGRTLAVGGITDVHLWDITDRTHPKALASLTGPHSIVDDIAMSSDGTLLASVHVGGQVVLWNVADRTRPRIVGRMNSQASYAHELAFAPRAPLLAVRSESDGTENLTLWNVADPARPKRTAHVPQVGSLTDMSFSPDGRHLVIDMDRPLWNADLWDVSAGPKAFVRLDPRSVNPYSDRAATYSVYGATAFSPDGGTVAIAGAGVSSVSEPRRTLALFDVRDPRHPRPLGSVAPEDEKEVTFQRAAFDPGGSLVAGAGRDGAVWMWSVGNRREPHLATLLARHPEDVSDLLFGRDGHTLVTASGRNVFLWDLGDEPETAADTIGMACRVAGGDLLEWEWSVYAPDVPYRRSCPVRGRAHPGGTPGG</sequence>
<dbReference type="SUPFAM" id="SSF50998">
    <property type="entry name" value="Quinoprotein alcohol dehydrogenase-like"/>
    <property type="match status" value="1"/>
</dbReference>
<evidence type="ECO:0000256" key="4">
    <source>
        <dbReference type="SAM" id="MobiDB-lite"/>
    </source>
</evidence>
<evidence type="ECO:0000256" key="2">
    <source>
        <dbReference type="ARBA" id="ARBA00022737"/>
    </source>
</evidence>
<evidence type="ECO:0000256" key="1">
    <source>
        <dbReference type="ARBA" id="ARBA00022574"/>
    </source>
</evidence>
<reference evidence="7 8" key="1">
    <citation type="submission" date="2021-01" db="EMBL/GenBank/DDBJ databases">
        <title>WGS of actinomycetes isolated from Thailand.</title>
        <authorList>
            <person name="Thawai C."/>
        </authorList>
    </citation>
    <scope>NUCLEOTIDE SEQUENCE [LARGE SCALE GENOMIC DNA]</scope>
    <source>
        <strain evidence="7 8">CH5-8</strain>
    </source>
</reference>
<dbReference type="PROSITE" id="PS50082">
    <property type="entry name" value="WD_REPEATS_2"/>
    <property type="match status" value="1"/>
</dbReference>
<dbReference type="PANTHER" id="PTHR19879">
    <property type="entry name" value="TRANSCRIPTION INITIATION FACTOR TFIID"/>
    <property type="match status" value="1"/>
</dbReference>
<feature type="domain" description="Peptidase C14 caspase" evidence="5">
    <location>
        <begin position="11"/>
        <end position="217"/>
    </location>
</feature>
<dbReference type="InterPro" id="IPR011600">
    <property type="entry name" value="Pept_C14_caspase"/>
</dbReference>
<keyword evidence="1 3" id="KW-0853">WD repeat</keyword>
<proteinExistence type="predicted"/>
<comment type="caution">
    <text evidence="7">The sequence shown here is derived from an EMBL/GenBank/DDBJ whole genome shotgun (WGS) entry which is preliminary data.</text>
</comment>
<dbReference type="Gene3D" id="2.130.10.10">
    <property type="entry name" value="YVTN repeat-like/Quinoprotein amine dehydrogenase"/>
    <property type="match status" value="4"/>
</dbReference>
<dbReference type="SMART" id="SM00320">
    <property type="entry name" value="WD40"/>
    <property type="match status" value="5"/>
</dbReference>
<evidence type="ECO:0000256" key="3">
    <source>
        <dbReference type="PROSITE-ProRule" id="PRU00221"/>
    </source>
</evidence>
<evidence type="ECO:0000313" key="8">
    <source>
        <dbReference type="Proteomes" id="UP000621386"/>
    </source>
</evidence>
<organism evidence="7 8">
    <name type="scientific">Streptomyces musisoli</name>
    <dbReference type="NCBI Taxonomy" id="2802280"/>
    <lineage>
        <taxon>Bacteria</taxon>
        <taxon>Bacillati</taxon>
        <taxon>Actinomycetota</taxon>
        <taxon>Actinomycetes</taxon>
        <taxon>Kitasatosporales</taxon>
        <taxon>Streptomycetaceae</taxon>
        <taxon>Streptomyces</taxon>
    </lineage>
</organism>
<evidence type="ECO:0000313" key="7">
    <source>
        <dbReference type="EMBL" id="MBL1104274.1"/>
    </source>
</evidence>
<dbReference type="NCBIfam" id="NF047832">
    <property type="entry name" value="caspase_w_EACC1"/>
    <property type="match status" value="1"/>
</dbReference>
<dbReference type="Gene3D" id="3.40.50.1460">
    <property type="match status" value="1"/>
</dbReference>
<dbReference type="InterPro" id="IPR015943">
    <property type="entry name" value="WD40/YVTN_repeat-like_dom_sf"/>
</dbReference>
<dbReference type="Pfam" id="PF00656">
    <property type="entry name" value="Peptidase_C14"/>
    <property type="match status" value="1"/>
</dbReference>
<dbReference type="InterPro" id="IPR019775">
    <property type="entry name" value="WD40_repeat_CS"/>
</dbReference>
<keyword evidence="8" id="KW-1185">Reference proteome</keyword>
<dbReference type="InterPro" id="IPR049052">
    <property type="entry name" value="nSTAND1"/>
</dbReference>
<dbReference type="PANTHER" id="PTHR19879:SF9">
    <property type="entry name" value="TRANSCRIPTION INITIATION FACTOR TFIID SUBUNIT 5"/>
    <property type="match status" value="1"/>
</dbReference>
<dbReference type="Pfam" id="PF00400">
    <property type="entry name" value="WD40"/>
    <property type="match status" value="3"/>
</dbReference>
<evidence type="ECO:0000259" key="6">
    <source>
        <dbReference type="Pfam" id="PF20703"/>
    </source>
</evidence>
<feature type="region of interest" description="Disordered" evidence="4">
    <location>
        <begin position="295"/>
        <end position="319"/>
    </location>
</feature>
<dbReference type="EMBL" id="JAERRH010000002">
    <property type="protein sequence ID" value="MBL1104274.1"/>
    <property type="molecule type" value="Genomic_DNA"/>
</dbReference>
<keyword evidence="2" id="KW-0677">Repeat</keyword>
<accession>A0ABS1NW90</accession>
<gene>
    <name evidence="7" type="ORF">JK361_06580</name>
</gene>
<feature type="domain" description="Novel STAND NTPase 1" evidence="6">
    <location>
        <begin position="263"/>
        <end position="678"/>
    </location>
</feature>
<dbReference type="PROSITE" id="PS00678">
    <property type="entry name" value="WD_REPEATS_1"/>
    <property type="match status" value="1"/>
</dbReference>
<dbReference type="InterPro" id="IPR001680">
    <property type="entry name" value="WD40_rpt"/>
</dbReference>
<dbReference type="Pfam" id="PF20703">
    <property type="entry name" value="nSTAND1"/>
    <property type="match status" value="1"/>
</dbReference>
<dbReference type="InterPro" id="IPR011047">
    <property type="entry name" value="Quinoprotein_ADH-like_sf"/>
</dbReference>
<evidence type="ECO:0000259" key="5">
    <source>
        <dbReference type="Pfam" id="PF00656"/>
    </source>
</evidence>
<dbReference type="Proteomes" id="UP000621386">
    <property type="component" value="Unassembled WGS sequence"/>
</dbReference>
<dbReference type="RefSeq" id="WP_201814698.1">
    <property type="nucleotide sequence ID" value="NZ_JAERRH010000002.1"/>
</dbReference>
<protein>
    <submittedName>
        <fullName evidence="7">WD40 repeat domain-containing protein</fullName>
    </submittedName>
</protein>
<name>A0ABS1NW90_9ACTN</name>